<evidence type="ECO:0000313" key="1">
    <source>
        <dbReference type="EMBL" id="GGZ52178.1"/>
    </source>
</evidence>
<dbReference type="GeneID" id="94368888"/>
<accession>A0ABQ3BNS4</accession>
<gene>
    <name evidence="1" type="ORF">GCM10008088_12240</name>
</gene>
<keyword evidence="2" id="KW-1185">Reference proteome</keyword>
<evidence type="ECO:0000313" key="2">
    <source>
        <dbReference type="Proteomes" id="UP000615593"/>
    </source>
</evidence>
<protein>
    <recommendedName>
        <fullName evidence="3">Collagen-like protein</fullName>
    </recommendedName>
</protein>
<organism evidence="1 2">
    <name type="scientific">Mesonia mobilis</name>
    <dbReference type="NCBI Taxonomy" id="369791"/>
    <lineage>
        <taxon>Bacteria</taxon>
        <taxon>Pseudomonadati</taxon>
        <taxon>Bacteroidota</taxon>
        <taxon>Flavobacteriia</taxon>
        <taxon>Flavobacteriales</taxon>
        <taxon>Flavobacteriaceae</taxon>
        <taxon>Mesonia</taxon>
    </lineage>
</organism>
<sequence>MKKIQILAIAFIAIIGLASCEGDRGPQGPPGTNILGYTTEFTVDFNNSNEFTYEFENDGIEVFESDAVLVYRSEATVSDPSGPVDVWTPMPQTIYFNTGEELVYNFDHTFFDVRIFLDSNFDLSTLAPEYYQNQLFRVVVVPSDFANDPNNNLETYQDLLNSAQDQGYQIEQMK</sequence>
<dbReference type="Proteomes" id="UP000615593">
    <property type="component" value="Unassembled WGS sequence"/>
</dbReference>
<comment type="caution">
    <text evidence="1">The sequence shown here is derived from an EMBL/GenBank/DDBJ whole genome shotgun (WGS) entry which is preliminary data.</text>
</comment>
<dbReference type="RefSeq" id="WP_027884116.1">
    <property type="nucleotide sequence ID" value="NZ_BMWY01000003.1"/>
</dbReference>
<proteinExistence type="predicted"/>
<name>A0ABQ3BNS4_9FLAO</name>
<dbReference type="EMBL" id="BMWY01000003">
    <property type="protein sequence ID" value="GGZ52178.1"/>
    <property type="molecule type" value="Genomic_DNA"/>
</dbReference>
<dbReference type="PROSITE" id="PS51257">
    <property type="entry name" value="PROKAR_LIPOPROTEIN"/>
    <property type="match status" value="1"/>
</dbReference>
<reference evidence="2" key="1">
    <citation type="journal article" date="2019" name="Int. J. Syst. Evol. Microbiol.">
        <title>The Global Catalogue of Microorganisms (GCM) 10K type strain sequencing project: providing services to taxonomists for standard genome sequencing and annotation.</title>
        <authorList>
            <consortium name="The Broad Institute Genomics Platform"/>
            <consortium name="The Broad Institute Genome Sequencing Center for Infectious Disease"/>
            <person name="Wu L."/>
            <person name="Ma J."/>
        </authorList>
    </citation>
    <scope>NUCLEOTIDE SEQUENCE [LARGE SCALE GENOMIC DNA]</scope>
    <source>
        <strain evidence="2">KCTC 12708</strain>
    </source>
</reference>
<evidence type="ECO:0008006" key="3">
    <source>
        <dbReference type="Google" id="ProtNLM"/>
    </source>
</evidence>